<comment type="caution">
    <text evidence="1">The sequence shown here is derived from an EMBL/GenBank/DDBJ whole genome shotgun (WGS) entry which is preliminary data.</text>
</comment>
<protein>
    <recommendedName>
        <fullName evidence="3">Secreted protein</fullName>
    </recommendedName>
</protein>
<dbReference type="EMBL" id="PVZG01000002">
    <property type="protein sequence ID" value="PRY32169.1"/>
    <property type="molecule type" value="Genomic_DNA"/>
</dbReference>
<evidence type="ECO:0000313" key="1">
    <source>
        <dbReference type="EMBL" id="PRY32169.1"/>
    </source>
</evidence>
<evidence type="ECO:0008006" key="3">
    <source>
        <dbReference type="Google" id="ProtNLM"/>
    </source>
</evidence>
<accession>A0A2T0SFI3</accession>
<organism evidence="1 2">
    <name type="scientific">Pseudosporangium ferrugineum</name>
    <dbReference type="NCBI Taxonomy" id="439699"/>
    <lineage>
        <taxon>Bacteria</taxon>
        <taxon>Bacillati</taxon>
        <taxon>Actinomycetota</taxon>
        <taxon>Actinomycetes</taxon>
        <taxon>Micromonosporales</taxon>
        <taxon>Micromonosporaceae</taxon>
        <taxon>Pseudosporangium</taxon>
    </lineage>
</organism>
<sequence>MTTTGREVAEWAAPVGEGAPAPAAGRSGFVSGAAVGLALLAGFGLGRVTGTGGAQPAPAPSAGYVQYMAGSPAPGGATAAHVHAGSGAAAVTGPAVGGFARTASGLTLAPRATTFAAGRRQAFAFRITAAGGAPVTTYTPVHDKLLHLAVIRRDLTGYRHVHPVMAPDGTWSIDLTLAGPGSYRAVADFTAILGGQQIAAVLGTDLTVPGAYRPVALPAPATTATVDGFTARFTGTPRTDTTQPLLMSVTGPDGKPAALEPYLGAYGHLVVFREGDLGYVHVHPEPQPVAGAVKFWLAAPGPGRYRMFFDFQVAGRVRTAAFTAAVA</sequence>
<proteinExistence type="predicted"/>
<dbReference type="Proteomes" id="UP000239209">
    <property type="component" value="Unassembled WGS sequence"/>
</dbReference>
<name>A0A2T0SFI3_9ACTN</name>
<dbReference type="AlphaFoldDB" id="A0A2T0SFI3"/>
<keyword evidence="2" id="KW-1185">Reference proteome</keyword>
<gene>
    <name evidence="1" type="ORF">CLV70_102380</name>
</gene>
<reference evidence="1 2" key="1">
    <citation type="submission" date="2018-03" db="EMBL/GenBank/DDBJ databases">
        <title>Genomic Encyclopedia of Archaeal and Bacterial Type Strains, Phase II (KMG-II): from individual species to whole genera.</title>
        <authorList>
            <person name="Goeker M."/>
        </authorList>
    </citation>
    <scope>NUCLEOTIDE SEQUENCE [LARGE SCALE GENOMIC DNA]</scope>
    <source>
        <strain evidence="1 2">DSM 45348</strain>
    </source>
</reference>
<dbReference type="RefSeq" id="WP_245908052.1">
    <property type="nucleotide sequence ID" value="NZ_PVZG01000002.1"/>
</dbReference>
<evidence type="ECO:0000313" key="2">
    <source>
        <dbReference type="Proteomes" id="UP000239209"/>
    </source>
</evidence>